<reference evidence="7" key="1">
    <citation type="journal article" date="2022" name="Plant J.">
        <title>Strategies of tolerance reflected in two North American maple genomes.</title>
        <authorList>
            <person name="McEvoy S.L."/>
            <person name="Sezen U.U."/>
            <person name="Trouern-Trend A."/>
            <person name="McMahon S.M."/>
            <person name="Schaberg P.G."/>
            <person name="Yang J."/>
            <person name="Wegrzyn J.L."/>
            <person name="Swenson N.G."/>
        </authorList>
    </citation>
    <scope>NUCLEOTIDE SEQUENCE</scope>
    <source>
        <strain evidence="7">91603</strain>
    </source>
</reference>
<dbReference type="GO" id="GO:0009536">
    <property type="term" value="C:plastid"/>
    <property type="evidence" value="ECO:0007669"/>
    <property type="project" value="UniProtKB-SubCell"/>
</dbReference>
<evidence type="ECO:0000259" key="6">
    <source>
        <dbReference type="Pfam" id="PF04755"/>
    </source>
</evidence>
<protein>
    <recommendedName>
        <fullName evidence="6">Plastid lipid-associated protein/fibrillin conserved domain-containing protein</fullName>
    </recommendedName>
</protein>
<comment type="caution">
    <text evidence="7">The sequence shown here is derived from an EMBL/GenBank/DDBJ whole genome shotgun (WGS) entry which is preliminary data.</text>
</comment>
<organism evidence="7 8">
    <name type="scientific">Acer negundo</name>
    <name type="common">Box elder</name>
    <dbReference type="NCBI Taxonomy" id="4023"/>
    <lineage>
        <taxon>Eukaryota</taxon>
        <taxon>Viridiplantae</taxon>
        <taxon>Streptophyta</taxon>
        <taxon>Embryophyta</taxon>
        <taxon>Tracheophyta</taxon>
        <taxon>Spermatophyta</taxon>
        <taxon>Magnoliopsida</taxon>
        <taxon>eudicotyledons</taxon>
        <taxon>Gunneridae</taxon>
        <taxon>Pentapetalae</taxon>
        <taxon>rosids</taxon>
        <taxon>malvids</taxon>
        <taxon>Sapindales</taxon>
        <taxon>Sapindaceae</taxon>
        <taxon>Hippocastanoideae</taxon>
        <taxon>Acereae</taxon>
        <taxon>Acer</taxon>
    </lineage>
</organism>
<evidence type="ECO:0000313" key="7">
    <source>
        <dbReference type="EMBL" id="KAI9195406.1"/>
    </source>
</evidence>
<dbReference type="Pfam" id="PF04755">
    <property type="entry name" value="PAP_fibrillin"/>
    <property type="match status" value="1"/>
</dbReference>
<sequence>MASLTTLSSLFRSPTYLAHSSSSSSSSSIKCNLLRKPLAVTGTIIRFQSPTRLRLRYRNRRSLVVRANFDEVSVLDPPPPPPGSGEAKSELIASLKLKLLSAVSGLNRGLAANTDDLQKADAAAKELEAVGGLVDLSVVLDKLQGRWRLLYSSAFSSRTLGGSRPGPPTGRLLPITLGQVFQRIDVLSKDFDNIVELELGAPWPLPPVEVTATLAHKFELIGSAKIKIIFQKTTVKTTGNLSQLPPLELPRFPDALRPPSDSRSGSGEFEVTYLDTDTRVTRGDRGKKDPNLENP</sequence>
<comment type="similarity">
    <text evidence="2">Belongs to the PAP/fibrillin family.</text>
</comment>
<evidence type="ECO:0000256" key="1">
    <source>
        <dbReference type="ARBA" id="ARBA00004474"/>
    </source>
</evidence>
<proteinExistence type="inferred from homology"/>
<keyword evidence="3" id="KW-0934">Plastid</keyword>
<evidence type="ECO:0000256" key="4">
    <source>
        <dbReference type="ARBA" id="ARBA00022946"/>
    </source>
</evidence>
<evidence type="ECO:0000256" key="3">
    <source>
        <dbReference type="ARBA" id="ARBA00022640"/>
    </source>
</evidence>
<reference evidence="7" key="2">
    <citation type="submission" date="2023-02" db="EMBL/GenBank/DDBJ databases">
        <authorList>
            <person name="Swenson N.G."/>
            <person name="Wegrzyn J.L."/>
            <person name="Mcevoy S.L."/>
        </authorList>
    </citation>
    <scope>NUCLEOTIDE SEQUENCE</scope>
    <source>
        <strain evidence="7">91603</strain>
        <tissue evidence="7">Leaf</tissue>
    </source>
</reference>
<feature type="compositionally biased region" description="Basic and acidic residues" evidence="5">
    <location>
        <begin position="276"/>
        <end position="295"/>
    </location>
</feature>
<evidence type="ECO:0000256" key="2">
    <source>
        <dbReference type="ARBA" id="ARBA00005845"/>
    </source>
</evidence>
<dbReference type="AlphaFoldDB" id="A0AAD5JLK0"/>
<evidence type="ECO:0000313" key="8">
    <source>
        <dbReference type="Proteomes" id="UP001064489"/>
    </source>
</evidence>
<feature type="domain" description="Plastid lipid-associated protein/fibrillin conserved" evidence="6">
    <location>
        <begin position="94"/>
        <end position="287"/>
    </location>
</feature>
<evidence type="ECO:0000256" key="5">
    <source>
        <dbReference type="SAM" id="MobiDB-lite"/>
    </source>
</evidence>
<keyword evidence="4" id="KW-0809">Transit peptide</keyword>
<name>A0AAD5JLK0_ACENE</name>
<keyword evidence="8" id="KW-1185">Reference proteome</keyword>
<dbReference type="InterPro" id="IPR039633">
    <property type="entry name" value="PAP"/>
</dbReference>
<comment type="subcellular location">
    <subcellularLocation>
        <location evidence="1">Plastid</location>
    </subcellularLocation>
</comment>
<accession>A0AAD5JLK0</accession>
<dbReference type="InterPro" id="IPR006843">
    <property type="entry name" value="PAP/fibrillin_dom"/>
</dbReference>
<dbReference type="Proteomes" id="UP001064489">
    <property type="component" value="Chromosome 1"/>
</dbReference>
<dbReference type="PANTHER" id="PTHR31906">
    <property type="entry name" value="PLASTID-LIPID-ASSOCIATED PROTEIN 4, CHLOROPLASTIC-RELATED"/>
    <property type="match status" value="1"/>
</dbReference>
<feature type="region of interest" description="Disordered" evidence="5">
    <location>
        <begin position="240"/>
        <end position="295"/>
    </location>
</feature>
<dbReference type="EMBL" id="JAJSOW010000003">
    <property type="protein sequence ID" value="KAI9195406.1"/>
    <property type="molecule type" value="Genomic_DNA"/>
</dbReference>
<gene>
    <name evidence="7" type="ORF">LWI28_014537</name>
</gene>